<dbReference type="NCBIfam" id="TIGR03086">
    <property type="entry name" value="TIGR03086 family metal-binding protein"/>
    <property type="match status" value="1"/>
</dbReference>
<dbReference type="SUPFAM" id="SSF109854">
    <property type="entry name" value="DinB/YfiT-like putative metalloenzymes"/>
    <property type="match status" value="1"/>
</dbReference>
<dbReference type="Gene3D" id="1.20.120.450">
    <property type="entry name" value="dinb family like domain"/>
    <property type="match status" value="1"/>
</dbReference>
<dbReference type="InterPro" id="IPR017517">
    <property type="entry name" value="Maleyloyr_isom"/>
</dbReference>
<sequence length="176" mass="18618">MTDSPVDQLAKALNQAGQVLDTVTDDNLDNPTPCSDWTVRQLAAHVASGPGTWAKMTRGEEVDWSAVPEVPDGQWGQTFRAGADELLAAMQQLPDDQQGSAGFQVAEYAVHSWDLVRGTGADVALDDSLAETGLAAMQQGLTVENRMGAFGTEVEAPADAGAYERLAAFSGREPRA</sequence>
<proteinExistence type="predicted"/>
<accession>A0A4Q2SXJ5</accession>
<dbReference type="InterPro" id="IPR017520">
    <property type="entry name" value="CHP03086"/>
</dbReference>
<reference evidence="2 3" key="1">
    <citation type="submission" date="2019-01" db="EMBL/GenBank/DDBJ databases">
        <title>Novel species of Nocardioides.</title>
        <authorList>
            <person name="Liu Q."/>
            <person name="X Y.-H."/>
        </authorList>
    </citation>
    <scope>NUCLEOTIDE SEQUENCE [LARGE SCALE GENOMIC DNA]</scope>
    <source>
        <strain evidence="2 3">HLT2-9</strain>
    </source>
</reference>
<dbReference type="AlphaFoldDB" id="A0A4Q2SXJ5"/>
<dbReference type="GO" id="GO:0046872">
    <property type="term" value="F:metal ion binding"/>
    <property type="evidence" value="ECO:0007669"/>
    <property type="project" value="InterPro"/>
</dbReference>
<gene>
    <name evidence="2" type="ORF">EUA94_12710</name>
</gene>
<protein>
    <submittedName>
        <fullName evidence="2">TIGR03086 family protein</fullName>
    </submittedName>
</protein>
<dbReference type="RefSeq" id="WP_129427243.1">
    <property type="nucleotide sequence ID" value="NZ_SDWV01000011.1"/>
</dbReference>
<dbReference type="Proteomes" id="UP000291101">
    <property type="component" value="Unassembled WGS sequence"/>
</dbReference>
<feature type="domain" description="Mycothiol-dependent maleylpyruvate isomerase metal-binding" evidence="1">
    <location>
        <begin position="11"/>
        <end position="114"/>
    </location>
</feature>
<evidence type="ECO:0000313" key="3">
    <source>
        <dbReference type="Proteomes" id="UP000291101"/>
    </source>
</evidence>
<organism evidence="2 3">
    <name type="scientific">Nocardioides zhouii</name>
    <dbReference type="NCBI Taxonomy" id="1168729"/>
    <lineage>
        <taxon>Bacteria</taxon>
        <taxon>Bacillati</taxon>
        <taxon>Actinomycetota</taxon>
        <taxon>Actinomycetes</taxon>
        <taxon>Propionibacteriales</taxon>
        <taxon>Nocardioidaceae</taxon>
        <taxon>Nocardioides</taxon>
    </lineage>
</organism>
<dbReference type="NCBIfam" id="TIGR03083">
    <property type="entry name" value="maleylpyruvate isomerase family mycothiol-dependent enzyme"/>
    <property type="match status" value="1"/>
</dbReference>
<keyword evidence="3" id="KW-1185">Reference proteome</keyword>
<evidence type="ECO:0000259" key="1">
    <source>
        <dbReference type="Pfam" id="PF11716"/>
    </source>
</evidence>
<dbReference type="EMBL" id="SDWV01000011">
    <property type="protein sequence ID" value="RYC10642.1"/>
    <property type="molecule type" value="Genomic_DNA"/>
</dbReference>
<dbReference type="Pfam" id="PF11716">
    <property type="entry name" value="MDMPI_N"/>
    <property type="match status" value="1"/>
</dbReference>
<name>A0A4Q2SXJ5_9ACTN</name>
<dbReference type="OrthoDB" id="5185819at2"/>
<dbReference type="InterPro" id="IPR034660">
    <property type="entry name" value="DinB/YfiT-like"/>
</dbReference>
<comment type="caution">
    <text evidence="2">The sequence shown here is derived from an EMBL/GenBank/DDBJ whole genome shotgun (WGS) entry which is preliminary data.</text>
</comment>
<evidence type="ECO:0000313" key="2">
    <source>
        <dbReference type="EMBL" id="RYC10642.1"/>
    </source>
</evidence>
<dbReference type="InterPro" id="IPR024344">
    <property type="entry name" value="MDMPI_metal-binding"/>
</dbReference>